<proteinExistence type="predicted"/>
<dbReference type="RefSeq" id="WP_082302860.1">
    <property type="nucleotide sequence ID" value="NZ_CAWPKC010000065.1"/>
</dbReference>
<dbReference type="Proteomes" id="UP000470051">
    <property type="component" value="Unassembled WGS sequence"/>
</dbReference>
<organism evidence="1 2">
    <name type="scientific">Photorhabdus kayaii</name>
    <dbReference type="NCBI Taxonomy" id="230088"/>
    <lineage>
        <taxon>Bacteria</taxon>
        <taxon>Pseudomonadati</taxon>
        <taxon>Pseudomonadota</taxon>
        <taxon>Gammaproteobacteria</taxon>
        <taxon>Enterobacterales</taxon>
        <taxon>Morganellaceae</taxon>
        <taxon>Photorhabdus</taxon>
    </lineage>
</organism>
<accession>A0ABX0B474</accession>
<evidence type="ECO:0008006" key="3">
    <source>
        <dbReference type="Google" id="ProtNLM"/>
    </source>
</evidence>
<comment type="caution">
    <text evidence="1">The sequence shown here is derived from an EMBL/GenBank/DDBJ whole genome shotgun (WGS) entry which is preliminary data.</text>
</comment>
<evidence type="ECO:0000313" key="1">
    <source>
        <dbReference type="EMBL" id="NDL27952.1"/>
    </source>
</evidence>
<sequence>MIPVGAIYLVSGHADMRKSIDGLAGMVDALGLEPLSEAGFIFCNRQRDML</sequence>
<dbReference type="InterPro" id="IPR008878">
    <property type="entry name" value="Transposase_IS66_Orf2"/>
</dbReference>
<dbReference type="Pfam" id="PF05717">
    <property type="entry name" value="TnpB_IS66"/>
    <property type="match status" value="1"/>
</dbReference>
<keyword evidence="2" id="KW-1185">Reference proteome</keyword>
<evidence type="ECO:0000313" key="2">
    <source>
        <dbReference type="Proteomes" id="UP000470051"/>
    </source>
</evidence>
<name>A0ABX0B474_9GAMM</name>
<gene>
    <name evidence="1" type="ORF">GPY42_23410</name>
</gene>
<dbReference type="EMBL" id="WSFE01000065">
    <property type="protein sequence ID" value="NDL27952.1"/>
    <property type="molecule type" value="Genomic_DNA"/>
</dbReference>
<reference evidence="1 2" key="1">
    <citation type="submission" date="2019-12" db="EMBL/GenBank/DDBJ databases">
        <title>Engineering Photorhabdus to improve their lethality against agricultural pests.</title>
        <authorList>
            <person name="Machado R.A.R."/>
        </authorList>
    </citation>
    <scope>NUCLEOTIDE SEQUENCE [LARGE SCALE GENOMIC DNA]</scope>
    <source>
        <strain evidence="1 2">M-HU2</strain>
    </source>
</reference>
<protein>
    <recommendedName>
        <fullName evidence="3">Transposase</fullName>
    </recommendedName>
</protein>